<feature type="domain" description="Sulfotransferase" evidence="3">
    <location>
        <begin position="271"/>
        <end position="368"/>
    </location>
</feature>
<evidence type="ECO:0000256" key="1">
    <source>
        <dbReference type="ARBA" id="ARBA00005771"/>
    </source>
</evidence>
<dbReference type="GO" id="GO:0008146">
    <property type="term" value="F:sulfotransferase activity"/>
    <property type="evidence" value="ECO:0007669"/>
    <property type="project" value="InterPro"/>
</dbReference>
<comment type="caution">
    <text evidence="4">The sequence shown here is derived from an EMBL/GenBank/DDBJ whole genome shotgun (WGS) entry which is preliminary data.</text>
</comment>
<sequence length="415" mass="47370">MSSNSRKQKEKSNYPFTFNVIPETLESPFKELFPSYPEGLVQSEPGNFVYHPLYSKNADEFYNFPKRKDDVWIRTFPRSGTTWTSELTWLIMNDCNFEEANKIPLTIRSPNIDTCYATNLQSIASQGFSSTVPTLEKLADLPSPRVLKSHLAAYLLPPDLLDACKDIRKEIRKIGQFLNKQLTDEQIEKLVEHVKVDNFSKNKSVNLTMEIESGLINEGHSFVRKGTTQSPFKEHFPAYTDGLVQSNPGNFVYHPLYGANAKKFYDFPIRKDDVWIRTFPRSGTTWTSELAWLIMNDCNFEVANTIPLTVRAPNIDTCYCTNWEAKATDELKDALPTLDKMDFLTSPRVLKSHLPAYLLPPNLMDTCKDIRKEIKKIAAFLGKTVTPEQIEKLVDHVKVDNFSKNASTNKCKGLS</sequence>
<feature type="domain" description="Sulfotransferase" evidence="3">
    <location>
        <begin position="68"/>
        <end position="162"/>
    </location>
</feature>
<reference evidence="4" key="1">
    <citation type="submission" date="2021-11" db="EMBL/GenBank/DDBJ databases">
        <authorList>
            <person name="Schell T."/>
        </authorList>
    </citation>
    <scope>NUCLEOTIDE SEQUENCE</scope>
    <source>
        <strain evidence="4">M5</strain>
    </source>
</reference>
<keyword evidence="2" id="KW-0808">Transferase</keyword>
<name>A0A8J2RKQ2_9CRUS</name>
<dbReference type="Gene3D" id="3.40.50.300">
    <property type="entry name" value="P-loop containing nucleotide triphosphate hydrolases"/>
    <property type="match status" value="4"/>
</dbReference>
<evidence type="ECO:0000259" key="3">
    <source>
        <dbReference type="Pfam" id="PF00685"/>
    </source>
</evidence>
<proteinExistence type="inferred from homology"/>
<evidence type="ECO:0000256" key="2">
    <source>
        <dbReference type="ARBA" id="ARBA00022679"/>
    </source>
</evidence>
<dbReference type="AlphaFoldDB" id="A0A8J2RKQ2"/>
<dbReference type="EMBL" id="CAKKLH010000109">
    <property type="protein sequence ID" value="CAH0103320.1"/>
    <property type="molecule type" value="Genomic_DNA"/>
</dbReference>
<dbReference type="InterPro" id="IPR000863">
    <property type="entry name" value="Sulfotransferase_dom"/>
</dbReference>
<dbReference type="InterPro" id="IPR027417">
    <property type="entry name" value="P-loop_NTPase"/>
</dbReference>
<accession>A0A8J2RKQ2</accession>
<dbReference type="OrthoDB" id="6504732at2759"/>
<organism evidence="4 5">
    <name type="scientific">Daphnia galeata</name>
    <dbReference type="NCBI Taxonomy" id="27404"/>
    <lineage>
        <taxon>Eukaryota</taxon>
        <taxon>Metazoa</taxon>
        <taxon>Ecdysozoa</taxon>
        <taxon>Arthropoda</taxon>
        <taxon>Crustacea</taxon>
        <taxon>Branchiopoda</taxon>
        <taxon>Diplostraca</taxon>
        <taxon>Cladocera</taxon>
        <taxon>Anomopoda</taxon>
        <taxon>Daphniidae</taxon>
        <taxon>Daphnia</taxon>
    </lineage>
</organism>
<evidence type="ECO:0000313" key="5">
    <source>
        <dbReference type="Proteomes" id="UP000789390"/>
    </source>
</evidence>
<gene>
    <name evidence="4" type="ORF">DGAL_LOCUS5887</name>
</gene>
<dbReference type="SUPFAM" id="SSF52540">
    <property type="entry name" value="P-loop containing nucleoside triphosphate hydrolases"/>
    <property type="match status" value="2"/>
</dbReference>
<dbReference type="Pfam" id="PF00685">
    <property type="entry name" value="Sulfotransfer_1"/>
    <property type="match status" value="3"/>
</dbReference>
<feature type="domain" description="Sulfotransferase" evidence="3">
    <location>
        <begin position="165"/>
        <end position="236"/>
    </location>
</feature>
<dbReference type="PANTHER" id="PTHR11783">
    <property type="entry name" value="SULFOTRANSFERASE SULT"/>
    <property type="match status" value="1"/>
</dbReference>
<comment type="similarity">
    <text evidence="1">Belongs to the sulfotransferase 1 family.</text>
</comment>
<protein>
    <recommendedName>
        <fullName evidence="3">Sulfotransferase domain-containing protein</fullName>
    </recommendedName>
</protein>
<keyword evidence="5" id="KW-1185">Reference proteome</keyword>
<evidence type="ECO:0000313" key="4">
    <source>
        <dbReference type="EMBL" id="CAH0103320.1"/>
    </source>
</evidence>
<dbReference type="Proteomes" id="UP000789390">
    <property type="component" value="Unassembled WGS sequence"/>
</dbReference>